<comment type="caution">
    <text evidence="2">The sequence shown here is derived from an EMBL/GenBank/DDBJ whole genome shotgun (WGS) entry which is preliminary data.</text>
</comment>
<dbReference type="InterPro" id="IPR014922">
    <property type="entry name" value="YdhG-like"/>
</dbReference>
<protein>
    <recommendedName>
        <fullName evidence="1">YdhG-like domain-containing protein</fullName>
    </recommendedName>
</protein>
<evidence type="ECO:0000259" key="1">
    <source>
        <dbReference type="Pfam" id="PF08818"/>
    </source>
</evidence>
<dbReference type="Proteomes" id="UP000606922">
    <property type="component" value="Unassembled WGS sequence"/>
</dbReference>
<feature type="domain" description="YdhG-like" evidence="1">
    <location>
        <begin position="21"/>
        <end position="115"/>
    </location>
</feature>
<reference evidence="2" key="1">
    <citation type="journal article" date="2014" name="Int. J. Syst. Evol. Microbiol.">
        <title>Complete genome sequence of Corynebacterium casei LMG S-19264T (=DSM 44701T), isolated from a smear-ripened cheese.</title>
        <authorList>
            <consortium name="US DOE Joint Genome Institute (JGI-PGF)"/>
            <person name="Walter F."/>
            <person name="Albersmeier A."/>
            <person name="Kalinowski J."/>
            <person name="Ruckert C."/>
        </authorList>
    </citation>
    <scope>NUCLEOTIDE SEQUENCE</scope>
    <source>
        <strain evidence="2">CGMCC 1.12813</strain>
    </source>
</reference>
<dbReference type="Pfam" id="PF08818">
    <property type="entry name" value="DUF1801"/>
    <property type="match status" value="1"/>
</dbReference>
<name>A0A916SFY6_9MICO</name>
<dbReference type="Gene3D" id="3.90.1150.200">
    <property type="match status" value="1"/>
</dbReference>
<sequence>MDGTAAVDSYMDSLDHPFATELQTVRQYILAAHPRVTERIKWKSPSFHVGTDDLGAFELRPTGFLRLILVFPYGLVADPTGLMTGTWADRRELRFTSAADVTAKRFPLQHVVRDWVALLPESV</sequence>
<dbReference type="SUPFAM" id="SSF159888">
    <property type="entry name" value="YdhG-like"/>
    <property type="match status" value="1"/>
</dbReference>
<proteinExistence type="predicted"/>
<gene>
    <name evidence="2" type="ORF">GCM10010979_09640</name>
</gene>
<accession>A0A916SFY6</accession>
<reference evidence="2" key="2">
    <citation type="submission" date="2020-09" db="EMBL/GenBank/DDBJ databases">
        <authorList>
            <person name="Sun Q."/>
            <person name="Zhou Y."/>
        </authorList>
    </citation>
    <scope>NUCLEOTIDE SEQUENCE</scope>
    <source>
        <strain evidence="2">CGMCC 1.12813</strain>
    </source>
</reference>
<organism evidence="2 3">
    <name type="scientific">Conyzicola nivalis</name>
    <dbReference type="NCBI Taxonomy" id="1477021"/>
    <lineage>
        <taxon>Bacteria</taxon>
        <taxon>Bacillati</taxon>
        <taxon>Actinomycetota</taxon>
        <taxon>Actinomycetes</taxon>
        <taxon>Micrococcales</taxon>
        <taxon>Microbacteriaceae</taxon>
        <taxon>Conyzicola</taxon>
    </lineage>
</organism>
<evidence type="ECO:0000313" key="2">
    <source>
        <dbReference type="EMBL" id="GGA97252.1"/>
    </source>
</evidence>
<dbReference type="EMBL" id="BMGB01000001">
    <property type="protein sequence ID" value="GGA97252.1"/>
    <property type="molecule type" value="Genomic_DNA"/>
</dbReference>
<keyword evidence="3" id="KW-1185">Reference proteome</keyword>
<evidence type="ECO:0000313" key="3">
    <source>
        <dbReference type="Proteomes" id="UP000606922"/>
    </source>
</evidence>
<dbReference type="AlphaFoldDB" id="A0A916SFY6"/>
<dbReference type="RefSeq" id="WP_188509544.1">
    <property type="nucleotide sequence ID" value="NZ_BMGB01000001.1"/>
</dbReference>